<dbReference type="EMBL" id="KF900959">
    <property type="protein sequence ID" value="AIF12932.1"/>
    <property type="molecule type" value="Genomic_DNA"/>
</dbReference>
<dbReference type="SUPFAM" id="SSF51695">
    <property type="entry name" value="PLC-like phosphodiesterases"/>
    <property type="match status" value="1"/>
</dbReference>
<reference evidence="2" key="1">
    <citation type="journal article" date="2014" name="Genome Biol. Evol.">
        <title>Pangenome evidence for extensive interdomain horizontal transfer affecting lineage core and shell genes in uncultured planktonic thaumarchaeota and euryarchaeota.</title>
        <authorList>
            <person name="Deschamps P."/>
            <person name="Zivanovic Y."/>
            <person name="Moreira D."/>
            <person name="Rodriguez-Valera F."/>
            <person name="Lopez-Garcia P."/>
        </authorList>
    </citation>
    <scope>NUCLEOTIDE SEQUENCE</scope>
</reference>
<dbReference type="Pfam" id="PF03009">
    <property type="entry name" value="GDPD"/>
    <property type="match status" value="1"/>
</dbReference>
<proteinExistence type="predicted"/>
<dbReference type="InterPro" id="IPR017946">
    <property type="entry name" value="PLC-like_Pdiesterase_TIM-brl"/>
</dbReference>
<dbReference type="InterPro" id="IPR030395">
    <property type="entry name" value="GP_PDE_dom"/>
</dbReference>
<name>A0A075HEY8_9EURY</name>
<dbReference type="Gene3D" id="3.20.20.190">
    <property type="entry name" value="Phosphatidylinositol (PI) phosphodiesterase"/>
    <property type="match status" value="1"/>
</dbReference>
<accession>A0A075HEY8</accession>
<feature type="domain" description="GP-PDE" evidence="1">
    <location>
        <begin position="8"/>
        <end position="79"/>
    </location>
</feature>
<protein>
    <recommendedName>
        <fullName evidence="1">GP-PDE domain-containing protein</fullName>
    </recommendedName>
</protein>
<sequence length="347" mass="38901">MGWEQPRENSIAALIHGMNHLDGVELDLRLTSDDDLVLHHDDSFASGSYVENYTLAELVEKGDSFSALLSQTEFTEPWQNEGKCVCIELKGPHPSSGKGGGWLAGSARTVHLARMLELVHDALEPFTLPRSSVVLYSFDPRFLKAAKQVNSPYERARLVPHLREWGSSRMKRIIAAPSFITNSLPRLIRKHRRWGAPMIPCALDYLHGSNRLLVTGTSVGLEGGGLERLTRARKGFPTFVWPVPPELESKLLDAGLTAITDFCSPELVELPCGTSRRPRPATQPLGEARWHEMDDGERRELLDGWRNKWQWERSIDELCADSAPNSIPWEVPRIIGHRGAGRTYSKD</sequence>
<dbReference type="GO" id="GO:0006629">
    <property type="term" value="P:lipid metabolic process"/>
    <property type="evidence" value="ECO:0007669"/>
    <property type="project" value="InterPro"/>
</dbReference>
<organism evidence="2">
    <name type="scientific">uncultured marine group II/III euryarchaeote KM3_57_F04</name>
    <dbReference type="NCBI Taxonomy" id="1456465"/>
    <lineage>
        <taxon>Archaea</taxon>
        <taxon>Methanobacteriati</taxon>
        <taxon>Methanobacteriota</taxon>
        <taxon>environmental samples</taxon>
    </lineage>
</organism>
<dbReference type="AlphaFoldDB" id="A0A075HEY8"/>
<dbReference type="GO" id="GO:0008081">
    <property type="term" value="F:phosphoric diester hydrolase activity"/>
    <property type="evidence" value="ECO:0007669"/>
    <property type="project" value="InterPro"/>
</dbReference>
<evidence type="ECO:0000259" key="1">
    <source>
        <dbReference type="Pfam" id="PF03009"/>
    </source>
</evidence>
<evidence type="ECO:0000313" key="2">
    <source>
        <dbReference type="EMBL" id="AIF12932.1"/>
    </source>
</evidence>